<name>A0ABZ2HWB6_9HYPH</name>
<dbReference type="RefSeq" id="WP_338606879.1">
    <property type="nucleotide sequence ID" value="NZ_CP146275.1"/>
</dbReference>
<evidence type="ECO:0000313" key="1">
    <source>
        <dbReference type="EMBL" id="WWT31409.1"/>
    </source>
</evidence>
<dbReference type="Proteomes" id="UP001369958">
    <property type="component" value="Chromosome"/>
</dbReference>
<organism evidence="1 2">
    <name type="scientific">Pelagibacterium nitratireducens</name>
    <dbReference type="NCBI Taxonomy" id="1046114"/>
    <lineage>
        <taxon>Bacteria</taxon>
        <taxon>Pseudomonadati</taxon>
        <taxon>Pseudomonadota</taxon>
        <taxon>Alphaproteobacteria</taxon>
        <taxon>Hyphomicrobiales</taxon>
        <taxon>Devosiaceae</taxon>
        <taxon>Pelagibacterium</taxon>
    </lineage>
</organism>
<gene>
    <name evidence="1" type="ORF">V6617_10215</name>
</gene>
<sequence length="146" mass="17033">MTPPKKLPVGRTWDSMKAEFEEGLDLFIACWRAPIERVAIENPEMHDIAKSRMPEDLPKPHTVQPHWFGHPEYKATGWYLRGLNPLQPTDRLAEPERGTDEWKAWNRVWRMPRSANRGHERSRFFPGMAKALATQWGGYAEERARA</sequence>
<protein>
    <submittedName>
        <fullName evidence="1">Uncharacterized protein</fullName>
    </submittedName>
</protein>
<reference evidence="1 2" key="1">
    <citation type="submission" date="2024-02" db="EMBL/GenBank/DDBJ databases">
        <title>Complete genome sequence of Pelagibacterium nitratireducens ZH15.</title>
        <authorList>
            <person name="Zhao L.H."/>
        </authorList>
    </citation>
    <scope>NUCLEOTIDE SEQUENCE [LARGE SCALE GENOMIC DNA]</scope>
    <source>
        <strain evidence="1 2">ZH15</strain>
    </source>
</reference>
<proteinExistence type="predicted"/>
<keyword evidence="2" id="KW-1185">Reference proteome</keyword>
<evidence type="ECO:0000313" key="2">
    <source>
        <dbReference type="Proteomes" id="UP001369958"/>
    </source>
</evidence>
<accession>A0ABZ2HWB6</accession>
<dbReference type="EMBL" id="CP146275">
    <property type="protein sequence ID" value="WWT31409.1"/>
    <property type="molecule type" value="Genomic_DNA"/>
</dbReference>